<dbReference type="InterPro" id="IPR037069">
    <property type="entry name" value="AcylCoA_DH/ox_N_sf"/>
</dbReference>
<dbReference type="Pfam" id="PF02771">
    <property type="entry name" value="Acyl-CoA_dh_N"/>
    <property type="match status" value="1"/>
</dbReference>
<dbReference type="GO" id="GO:0005886">
    <property type="term" value="C:plasma membrane"/>
    <property type="evidence" value="ECO:0007669"/>
    <property type="project" value="TreeGrafter"/>
</dbReference>
<evidence type="ECO:0000256" key="1">
    <source>
        <dbReference type="ARBA" id="ARBA00001974"/>
    </source>
</evidence>
<evidence type="ECO:0000313" key="10">
    <source>
        <dbReference type="EMBL" id="SMC96280.1"/>
    </source>
</evidence>
<organism evidence="10 11">
    <name type="scientific">Lentzea albidocapillata</name>
    <dbReference type="NCBI Taxonomy" id="40571"/>
    <lineage>
        <taxon>Bacteria</taxon>
        <taxon>Bacillati</taxon>
        <taxon>Actinomycetota</taxon>
        <taxon>Actinomycetes</taxon>
        <taxon>Pseudonocardiales</taxon>
        <taxon>Pseudonocardiaceae</taxon>
        <taxon>Lentzea</taxon>
    </lineage>
</organism>
<sequence length="385" mass="41822">MYLEYTPPQQELSRELRAYFKALLTPEVREAIGGTNEDRPAYREVVRQIGRDGWLGLGWPAAYGGQGRSATDQYILFDEVQRAQAPFPFVTINNIGPMLQSYGTEEQKRAYLPGMLTGDVVFAIGYSEPEAGTDLASLSMKAELVGDEWVINGTKVFTSGVSQADYVWLACRTDVDAPKHKGITILIVPTDSDGFSCTPIATSGITHTNASYYNDVRVPRDSVVGEVNAGWKLITSQLGHERAGLAAMGGRTEQLWHDVAEWCRETGADEPWVRHDLARSYARVEAMRLLNWKLAMVPEGENPAPASASVAKVFGTEVHDEVCRALVSAVGPAATRRPGSPGAALGGRLEALTRGSYINTFGGGTNEVLRDMIAVTGLGMPRKGR</sequence>
<comment type="cofactor">
    <cofactor evidence="1 6">
        <name>FAD</name>
        <dbReference type="ChEBI" id="CHEBI:57692"/>
    </cofactor>
</comment>
<reference evidence="11" key="1">
    <citation type="submission" date="2017-04" db="EMBL/GenBank/DDBJ databases">
        <authorList>
            <person name="Varghese N."/>
            <person name="Submissions S."/>
        </authorList>
    </citation>
    <scope>NUCLEOTIDE SEQUENCE [LARGE SCALE GENOMIC DNA]</scope>
    <source>
        <strain evidence="11">DSM 44073</strain>
    </source>
</reference>
<dbReference type="InterPro" id="IPR052161">
    <property type="entry name" value="Mycobact_Acyl-CoA_DH"/>
</dbReference>
<dbReference type="GO" id="GO:0016627">
    <property type="term" value="F:oxidoreductase activity, acting on the CH-CH group of donors"/>
    <property type="evidence" value="ECO:0007669"/>
    <property type="project" value="InterPro"/>
</dbReference>
<dbReference type="Gene3D" id="1.20.140.10">
    <property type="entry name" value="Butyryl-CoA Dehydrogenase, subunit A, domain 3"/>
    <property type="match status" value="1"/>
</dbReference>
<dbReference type="InterPro" id="IPR009100">
    <property type="entry name" value="AcylCoA_DH/oxidase_NM_dom_sf"/>
</dbReference>
<keyword evidence="11" id="KW-1185">Reference proteome</keyword>
<dbReference type="InterPro" id="IPR006091">
    <property type="entry name" value="Acyl-CoA_Oxase/DH_mid-dom"/>
</dbReference>
<dbReference type="InterPro" id="IPR013786">
    <property type="entry name" value="AcylCoA_DH/ox_N"/>
</dbReference>
<keyword evidence="5 6" id="KW-0560">Oxidoreductase</keyword>
<accession>A0A1W2DFH9</accession>
<dbReference type="InterPro" id="IPR036250">
    <property type="entry name" value="AcylCo_DH-like_C"/>
</dbReference>
<dbReference type="Pfam" id="PF02770">
    <property type="entry name" value="Acyl-CoA_dh_M"/>
    <property type="match status" value="1"/>
</dbReference>
<dbReference type="InterPro" id="IPR046373">
    <property type="entry name" value="Acyl-CoA_Oxase/DH_mid-dom_sf"/>
</dbReference>
<dbReference type="Gene3D" id="2.40.110.10">
    <property type="entry name" value="Butyryl-CoA Dehydrogenase, subunit A, domain 2"/>
    <property type="match status" value="1"/>
</dbReference>
<evidence type="ECO:0000313" key="11">
    <source>
        <dbReference type="Proteomes" id="UP000192840"/>
    </source>
</evidence>
<evidence type="ECO:0000256" key="5">
    <source>
        <dbReference type="ARBA" id="ARBA00023002"/>
    </source>
</evidence>
<dbReference type="SUPFAM" id="SSF47203">
    <property type="entry name" value="Acyl-CoA dehydrogenase C-terminal domain-like"/>
    <property type="match status" value="1"/>
</dbReference>
<dbReference type="RefSeq" id="WP_030477367.1">
    <property type="nucleotide sequence ID" value="NZ_FWYC01000007.1"/>
</dbReference>
<keyword evidence="4 6" id="KW-0274">FAD</keyword>
<dbReference type="OrthoDB" id="3778631at2"/>
<dbReference type="Proteomes" id="UP000192840">
    <property type="component" value="Unassembled WGS sequence"/>
</dbReference>
<evidence type="ECO:0000259" key="9">
    <source>
        <dbReference type="Pfam" id="PF02771"/>
    </source>
</evidence>
<dbReference type="AlphaFoldDB" id="A0A1W2DFH9"/>
<dbReference type="PANTHER" id="PTHR43292">
    <property type="entry name" value="ACYL-COA DEHYDROGENASE"/>
    <property type="match status" value="1"/>
</dbReference>
<evidence type="ECO:0000256" key="4">
    <source>
        <dbReference type="ARBA" id="ARBA00022827"/>
    </source>
</evidence>
<evidence type="ECO:0000256" key="2">
    <source>
        <dbReference type="ARBA" id="ARBA00009347"/>
    </source>
</evidence>
<evidence type="ECO:0008006" key="12">
    <source>
        <dbReference type="Google" id="ProtNLM"/>
    </source>
</evidence>
<gene>
    <name evidence="10" type="ORF">SAMN05660733_02980</name>
</gene>
<evidence type="ECO:0000259" key="7">
    <source>
        <dbReference type="Pfam" id="PF00441"/>
    </source>
</evidence>
<keyword evidence="3 6" id="KW-0285">Flavoprotein</keyword>
<dbReference type="Gene3D" id="1.10.540.10">
    <property type="entry name" value="Acyl-CoA dehydrogenase/oxidase, N-terminal domain"/>
    <property type="match status" value="1"/>
</dbReference>
<evidence type="ECO:0000259" key="8">
    <source>
        <dbReference type="Pfam" id="PF02770"/>
    </source>
</evidence>
<dbReference type="STRING" id="40571.SAMN05660733_02980"/>
<comment type="similarity">
    <text evidence="2 6">Belongs to the acyl-CoA dehydrogenase family.</text>
</comment>
<dbReference type="GO" id="GO:0050660">
    <property type="term" value="F:flavin adenine dinucleotide binding"/>
    <property type="evidence" value="ECO:0007669"/>
    <property type="project" value="InterPro"/>
</dbReference>
<feature type="domain" description="Acyl-CoA oxidase/dehydrogenase middle" evidence="8">
    <location>
        <begin position="123"/>
        <end position="209"/>
    </location>
</feature>
<name>A0A1W2DFH9_9PSEU</name>
<dbReference type="PANTHER" id="PTHR43292:SF3">
    <property type="entry name" value="ACYL-COA DEHYDROGENASE FADE29"/>
    <property type="match status" value="1"/>
</dbReference>
<feature type="domain" description="Acyl-CoA dehydrogenase/oxidase C-terminal" evidence="7">
    <location>
        <begin position="228"/>
        <end position="374"/>
    </location>
</feature>
<dbReference type="EMBL" id="FWYC01000007">
    <property type="protein sequence ID" value="SMC96280.1"/>
    <property type="molecule type" value="Genomic_DNA"/>
</dbReference>
<dbReference type="Pfam" id="PF00441">
    <property type="entry name" value="Acyl-CoA_dh_1"/>
    <property type="match status" value="1"/>
</dbReference>
<feature type="domain" description="Acyl-CoA dehydrogenase/oxidase N-terminal" evidence="9">
    <location>
        <begin position="7"/>
        <end position="119"/>
    </location>
</feature>
<dbReference type="InterPro" id="IPR009075">
    <property type="entry name" value="AcylCo_DH/oxidase_C"/>
</dbReference>
<dbReference type="eggNOG" id="COG1960">
    <property type="taxonomic scope" value="Bacteria"/>
</dbReference>
<evidence type="ECO:0000256" key="3">
    <source>
        <dbReference type="ARBA" id="ARBA00022630"/>
    </source>
</evidence>
<protein>
    <recommendedName>
        <fullName evidence="12">Acyl-CoA dehydrogenase</fullName>
    </recommendedName>
</protein>
<evidence type="ECO:0000256" key="6">
    <source>
        <dbReference type="RuleBase" id="RU362125"/>
    </source>
</evidence>
<dbReference type="SUPFAM" id="SSF56645">
    <property type="entry name" value="Acyl-CoA dehydrogenase NM domain-like"/>
    <property type="match status" value="1"/>
</dbReference>
<proteinExistence type="inferred from homology"/>